<proteinExistence type="inferred from homology"/>
<dbReference type="InterPro" id="IPR017452">
    <property type="entry name" value="GPCR_Rhodpsn_7TM"/>
</dbReference>
<feature type="transmembrane region" description="Helical" evidence="10">
    <location>
        <begin position="7"/>
        <end position="26"/>
    </location>
</feature>
<dbReference type="AlphaFoldDB" id="A0ABD2XKC4"/>
<evidence type="ECO:0000256" key="8">
    <source>
        <dbReference type="ARBA" id="ARBA00023224"/>
    </source>
</evidence>
<feature type="transmembrane region" description="Helical" evidence="10">
    <location>
        <begin position="205"/>
        <end position="227"/>
    </location>
</feature>
<organism evidence="12 13">
    <name type="scientific">Trichogramma kaykai</name>
    <dbReference type="NCBI Taxonomy" id="54128"/>
    <lineage>
        <taxon>Eukaryota</taxon>
        <taxon>Metazoa</taxon>
        <taxon>Ecdysozoa</taxon>
        <taxon>Arthropoda</taxon>
        <taxon>Hexapoda</taxon>
        <taxon>Insecta</taxon>
        <taxon>Pterygota</taxon>
        <taxon>Neoptera</taxon>
        <taxon>Endopterygota</taxon>
        <taxon>Hymenoptera</taxon>
        <taxon>Apocrita</taxon>
        <taxon>Proctotrupomorpha</taxon>
        <taxon>Chalcidoidea</taxon>
        <taxon>Trichogrammatidae</taxon>
        <taxon>Trichogramma</taxon>
    </lineage>
</organism>
<dbReference type="EMBL" id="JBJJXI010000021">
    <property type="protein sequence ID" value="KAL3405253.1"/>
    <property type="molecule type" value="Genomic_DNA"/>
</dbReference>
<comment type="caution">
    <text evidence="12">The sequence shown here is derived from an EMBL/GenBank/DDBJ whole genome shotgun (WGS) entry which is preliminary data.</text>
</comment>
<keyword evidence="8 9" id="KW-0807">Transducer</keyword>
<evidence type="ECO:0000256" key="3">
    <source>
        <dbReference type="ARBA" id="ARBA00022692"/>
    </source>
</evidence>
<protein>
    <recommendedName>
        <fullName evidence="11">G-protein coupled receptors family 1 profile domain-containing protein</fullName>
    </recommendedName>
</protein>
<reference evidence="12 13" key="1">
    <citation type="journal article" date="2024" name="bioRxiv">
        <title>A reference genome for Trichogramma kaykai: A tiny desert-dwelling parasitoid wasp with competing sex-ratio distorters.</title>
        <authorList>
            <person name="Culotta J."/>
            <person name="Lindsey A.R."/>
        </authorList>
    </citation>
    <scope>NUCLEOTIDE SEQUENCE [LARGE SCALE GENOMIC DNA]</scope>
    <source>
        <strain evidence="12 13">KSX58</strain>
    </source>
</reference>
<evidence type="ECO:0000256" key="5">
    <source>
        <dbReference type="ARBA" id="ARBA00023040"/>
    </source>
</evidence>
<dbReference type="PANTHER" id="PTHR24243">
    <property type="entry name" value="G-PROTEIN COUPLED RECEPTOR"/>
    <property type="match status" value="1"/>
</dbReference>
<feature type="transmembrane region" description="Helical" evidence="10">
    <location>
        <begin position="89"/>
        <end position="115"/>
    </location>
</feature>
<dbReference type="PRINTS" id="PR00237">
    <property type="entry name" value="GPCRRHODOPSN"/>
</dbReference>
<evidence type="ECO:0000313" key="13">
    <source>
        <dbReference type="Proteomes" id="UP001627154"/>
    </source>
</evidence>
<comment type="subcellular location">
    <subcellularLocation>
        <location evidence="1">Membrane</location>
        <topology evidence="1">Multi-pass membrane protein</topology>
    </subcellularLocation>
</comment>
<dbReference type="Pfam" id="PF00001">
    <property type="entry name" value="7tm_1"/>
    <property type="match status" value="1"/>
</dbReference>
<dbReference type="GO" id="GO:0004930">
    <property type="term" value="F:G protein-coupled receptor activity"/>
    <property type="evidence" value="ECO:0007669"/>
    <property type="project" value="UniProtKB-KW"/>
</dbReference>
<dbReference type="PRINTS" id="PR01157">
    <property type="entry name" value="P2YPURNOCPTR"/>
</dbReference>
<evidence type="ECO:0000256" key="1">
    <source>
        <dbReference type="ARBA" id="ARBA00004141"/>
    </source>
</evidence>
<dbReference type="Proteomes" id="UP001627154">
    <property type="component" value="Unassembled WGS sequence"/>
</dbReference>
<dbReference type="SUPFAM" id="SSF81321">
    <property type="entry name" value="Family A G protein-coupled receptor-like"/>
    <property type="match status" value="1"/>
</dbReference>
<evidence type="ECO:0000313" key="12">
    <source>
        <dbReference type="EMBL" id="KAL3405253.1"/>
    </source>
</evidence>
<dbReference type="Gene3D" id="1.20.1070.10">
    <property type="entry name" value="Rhodopsin 7-helix transmembrane proteins"/>
    <property type="match status" value="1"/>
</dbReference>
<feature type="transmembrane region" description="Helical" evidence="10">
    <location>
        <begin position="46"/>
        <end position="68"/>
    </location>
</feature>
<dbReference type="PANTHER" id="PTHR24243:SF107">
    <property type="entry name" value="NEUROPEPTIDES CAPA RECEPTOR"/>
    <property type="match status" value="1"/>
</dbReference>
<evidence type="ECO:0000259" key="11">
    <source>
        <dbReference type="PROSITE" id="PS50262"/>
    </source>
</evidence>
<dbReference type="InterPro" id="IPR000276">
    <property type="entry name" value="GPCR_Rhodpsn"/>
</dbReference>
<feature type="transmembrane region" description="Helical" evidence="10">
    <location>
        <begin position="239"/>
        <end position="262"/>
    </location>
</feature>
<keyword evidence="13" id="KW-1185">Reference proteome</keyword>
<comment type="similarity">
    <text evidence="2 9">Belongs to the G-protein coupled receptor 1 family.</text>
</comment>
<keyword evidence="3 9" id="KW-0812">Transmembrane</keyword>
<sequence>MHNATNIYLANLSLSDLLLLIIGLPSELNLFWQQYPWSFGHKFCKIRAFSSETCSYVSVLTIVILATERYTAVCEPIKNRIVARNRRQIYVISISWMISLLSALPIAIFTTLFYIEYPPGSGLYSKNSSICAMLTPYMPKYPLYELSSIIFFLIPLFIISLLYIKMGLAIHQSVAICNNLKKSSAKTSPSLSDVSQTINMKKINAVALMFFFCWAPFHLQRLLYVYGQDADYYLDINEWLYLMSGCLYYSSTIVNPLLYNFVCKNYRTACLKLMRFIFS</sequence>
<accession>A0ABD2XKC4</accession>
<keyword evidence="7 9" id="KW-0675">Receptor</keyword>
<evidence type="ECO:0000256" key="10">
    <source>
        <dbReference type="SAM" id="Phobius"/>
    </source>
</evidence>
<feature type="domain" description="G-protein coupled receptors family 1 profile" evidence="11">
    <location>
        <begin position="1"/>
        <end position="259"/>
    </location>
</feature>
<keyword evidence="5 9" id="KW-0297">G-protein coupled receptor</keyword>
<dbReference type="GO" id="GO:0016020">
    <property type="term" value="C:membrane"/>
    <property type="evidence" value="ECO:0007669"/>
    <property type="project" value="UniProtKB-SubCell"/>
</dbReference>
<gene>
    <name evidence="12" type="ORF">TKK_002289</name>
</gene>
<keyword evidence="6 10" id="KW-0472">Membrane</keyword>
<dbReference type="PROSITE" id="PS50262">
    <property type="entry name" value="G_PROTEIN_RECEP_F1_2"/>
    <property type="match status" value="1"/>
</dbReference>
<name>A0ABD2XKC4_9HYME</name>
<evidence type="ECO:0000256" key="4">
    <source>
        <dbReference type="ARBA" id="ARBA00022989"/>
    </source>
</evidence>
<dbReference type="PROSITE" id="PS00237">
    <property type="entry name" value="G_PROTEIN_RECEP_F1_1"/>
    <property type="match status" value="1"/>
</dbReference>
<evidence type="ECO:0000256" key="6">
    <source>
        <dbReference type="ARBA" id="ARBA00023136"/>
    </source>
</evidence>
<feature type="transmembrane region" description="Helical" evidence="10">
    <location>
        <begin position="143"/>
        <end position="164"/>
    </location>
</feature>
<evidence type="ECO:0000256" key="2">
    <source>
        <dbReference type="ARBA" id="ARBA00010663"/>
    </source>
</evidence>
<evidence type="ECO:0000256" key="9">
    <source>
        <dbReference type="RuleBase" id="RU000688"/>
    </source>
</evidence>
<keyword evidence="4 10" id="KW-1133">Transmembrane helix</keyword>
<evidence type="ECO:0000256" key="7">
    <source>
        <dbReference type="ARBA" id="ARBA00023170"/>
    </source>
</evidence>